<dbReference type="EMBL" id="BPQB01000004">
    <property type="protein sequence ID" value="GJE86665.1"/>
    <property type="molecule type" value="Genomic_DNA"/>
</dbReference>
<proteinExistence type="predicted"/>
<sequence length="126" mass="13894">MTENVQLAFSQLSVSGSENQNEDWDRSIRGPDGAQGETRKRTLSELLKLHAENGKDLDLSADEANQLAEVLGRWINSESSPFEGEDTFFTPSQSQDDSALPSRRSTAEAYETRPRGQSESVKSLSS</sequence>
<keyword evidence="3" id="KW-1185">Reference proteome</keyword>
<dbReference type="AlphaFoldDB" id="A0A9P3L914"/>
<reference evidence="2 3" key="1">
    <citation type="submission" date="2021-08" db="EMBL/GenBank/DDBJ databases">
        <title>Draft Genome Sequence of Phanerochaete sordida strain YK-624.</title>
        <authorList>
            <person name="Mori T."/>
            <person name="Dohra H."/>
            <person name="Suzuki T."/>
            <person name="Kawagishi H."/>
            <person name="Hirai H."/>
        </authorList>
    </citation>
    <scope>NUCLEOTIDE SEQUENCE [LARGE SCALE GENOMIC DNA]</scope>
    <source>
        <strain evidence="2 3">YK-624</strain>
    </source>
</reference>
<feature type="region of interest" description="Disordered" evidence="1">
    <location>
        <begin position="78"/>
        <end position="126"/>
    </location>
</feature>
<feature type="compositionally biased region" description="Polar residues" evidence="1">
    <location>
        <begin position="117"/>
        <end position="126"/>
    </location>
</feature>
<organism evidence="2 3">
    <name type="scientific">Phanerochaete sordida</name>
    <dbReference type="NCBI Taxonomy" id="48140"/>
    <lineage>
        <taxon>Eukaryota</taxon>
        <taxon>Fungi</taxon>
        <taxon>Dikarya</taxon>
        <taxon>Basidiomycota</taxon>
        <taxon>Agaricomycotina</taxon>
        <taxon>Agaricomycetes</taxon>
        <taxon>Polyporales</taxon>
        <taxon>Phanerochaetaceae</taxon>
        <taxon>Phanerochaete</taxon>
    </lineage>
</organism>
<dbReference type="OrthoDB" id="3247268at2759"/>
<name>A0A9P3L914_9APHY</name>
<dbReference type="Proteomes" id="UP000703269">
    <property type="component" value="Unassembled WGS sequence"/>
</dbReference>
<evidence type="ECO:0000256" key="1">
    <source>
        <dbReference type="SAM" id="MobiDB-lite"/>
    </source>
</evidence>
<evidence type="ECO:0000313" key="2">
    <source>
        <dbReference type="EMBL" id="GJE86665.1"/>
    </source>
</evidence>
<gene>
    <name evidence="2" type="ORF">PsYK624_027460</name>
</gene>
<feature type="region of interest" description="Disordered" evidence="1">
    <location>
        <begin position="1"/>
        <end position="39"/>
    </location>
</feature>
<accession>A0A9P3L914</accession>
<comment type="caution">
    <text evidence="2">The sequence shown here is derived from an EMBL/GenBank/DDBJ whole genome shotgun (WGS) entry which is preliminary data.</text>
</comment>
<evidence type="ECO:0000313" key="3">
    <source>
        <dbReference type="Proteomes" id="UP000703269"/>
    </source>
</evidence>
<feature type="compositionally biased region" description="Polar residues" evidence="1">
    <location>
        <begin position="1"/>
        <end position="19"/>
    </location>
</feature>
<protein>
    <submittedName>
        <fullName evidence="2">Uncharacterized protein</fullName>
    </submittedName>
</protein>